<sequence length="225" mass="24233">MGAIEEIFFNGEVIGRYWGEIVQGLMLTAEVSLLTVVLGIMGGLLLAVLKCFSNVVVDVIFAVFIDVFRTIPILVILFLVYFALPYAGLRLSPLVTTVATLSLVLTAYSAETFWVAIQAIPRGQTDAARALNIGAWSTIAFIILPQAIRLSIPLLCNRAIAITKGTALGAAVALPELLGSAQSAMSIAANPSPLTLAAGLYVLFFIPLVLLSRWLERRSTRERRA</sequence>
<comment type="subcellular location">
    <subcellularLocation>
        <location evidence="1">Cell inner membrane</location>
        <topology evidence="1">Multi-pass membrane protein</topology>
    </subcellularLocation>
    <subcellularLocation>
        <location evidence="9">Cell membrane</location>
        <topology evidence="9">Multi-pass membrane protein</topology>
    </subcellularLocation>
</comment>
<accession>A0A432V1P0</accession>
<evidence type="ECO:0000256" key="2">
    <source>
        <dbReference type="ARBA" id="ARBA00010072"/>
    </source>
</evidence>
<evidence type="ECO:0000313" key="11">
    <source>
        <dbReference type="EMBL" id="RUM96008.1"/>
    </source>
</evidence>
<dbReference type="GO" id="GO:0006865">
    <property type="term" value="P:amino acid transport"/>
    <property type="evidence" value="ECO:0007669"/>
    <property type="project" value="UniProtKB-KW"/>
</dbReference>
<dbReference type="PROSITE" id="PS50928">
    <property type="entry name" value="ABC_TM1"/>
    <property type="match status" value="1"/>
</dbReference>
<comment type="similarity">
    <text evidence="2">Belongs to the binding-protein-dependent transport system permease family. HisMQ subfamily.</text>
</comment>
<dbReference type="InterPro" id="IPR000515">
    <property type="entry name" value="MetI-like"/>
</dbReference>
<evidence type="ECO:0000256" key="9">
    <source>
        <dbReference type="RuleBase" id="RU363032"/>
    </source>
</evidence>
<reference evidence="11 12" key="1">
    <citation type="submission" date="2018-11" db="EMBL/GenBank/DDBJ databases">
        <title>Pseudaminobacter arsenicus sp. nov., an arsenic-resistant bacterium isolated from arsenic-rich aquifers.</title>
        <authorList>
            <person name="Mu Y."/>
        </authorList>
    </citation>
    <scope>NUCLEOTIDE SEQUENCE [LARGE SCALE GENOMIC DNA]</scope>
    <source>
        <strain evidence="11 12">CB3</strain>
    </source>
</reference>
<feature type="transmembrane region" description="Helical" evidence="9">
    <location>
        <begin position="94"/>
        <end position="117"/>
    </location>
</feature>
<feature type="transmembrane region" description="Helical" evidence="9">
    <location>
        <begin position="194"/>
        <end position="215"/>
    </location>
</feature>
<dbReference type="InterPro" id="IPR010065">
    <property type="entry name" value="AA_ABC_transptr_permease_3TM"/>
</dbReference>
<proteinExistence type="inferred from homology"/>
<dbReference type="OrthoDB" id="9809799at2"/>
<keyword evidence="6" id="KW-0029">Amino-acid transport</keyword>
<evidence type="ECO:0000256" key="5">
    <source>
        <dbReference type="ARBA" id="ARBA00022692"/>
    </source>
</evidence>
<dbReference type="SUPFAM" id="SSF161098">
    <property type="entry name" value="MetI-like"/>
    <property type="match status" value="1"/>
</dbReference>
<dbReference type="PANTHER" id="PTHR30614">
    <property type="entry name" value="MEMBRANE COMPONENT OF AMINO ACID ABC TRANSPORTER"/>
    <property type="match status" value="1"/>
</dbReference>
<feature type="transmembrane region" description="Helical" evidence="9">
    <location>
        <begin position="59"/>
        <end position="82"/>
    </location>
</feature>
<dbReference type="InterPro" id="IPR043429">
    <property type="entry name" value="ArtM/GltK/GlnP/TcyL/YhdX-like"/>
</dbReference>
<evidence type="ECO:0000256" key="8">
    <source>
        <dbReference type="ARBA" id="ARBA00023136"/>
    </source>
</evidence>
<dbReference type="PANTHER" id="PTHR30614:SF0">
    <property type="entry name" value="L-CYSTINE TRANSPORT SYSTEM PERMEASE PROTEIN TCYL"/>
    <property type="match status" value="1"/>
</dbReference>
<keyword evidence="12" id="KW-1185">Reference proteome</keyword>
<dbReference type="CDD" id="cd06261">
    <property type="entry name" value="TM_PBP2"/>
    <property type="match status" value="1"/>
</dbReference>
<dbReference type="NCBIfam" id="TIGR01726">
    <property type="entry name" value="HEQRo_perm_3TM"/>
    <property type="match status" value="1"/>
</dbReference>
<comment type="caution">
    <text evidence="11">The sequence shown here is derived from an EMBL/GenBank/DDBJ whole genome shotgun (WGS) entry which is preliminary data.</text>
</comment>
<evidence type="ECO:0000313" key="12">
    <source>
        <dbReference type="Proteomes" id="UP000281647"/>
    </source>
</evidence>
<evidence type="ECO:0000256" key="6">
    <source>
        <dbReference type="ARBA" id="ARBA00022970"/>
    </source>
</evidence>
<dbReference type="Proteomes" id="UP000281647">
    <property type="component" value="Unassembled WGS sequence"/>
</dbReference>
<evidence type="ECO:0000256" key="4">
    <source>
        <dbReference type="ARBA" id="ARBA00022475"/>
    </source>
</evidence>
<keyword evidence="8 9" id="KW-0472">Membrane</keyword>
<evidence type="ECO:0000256" key="3">
    <source>
        <dbReference type="ARBA" id="ARBA00022448"/>
    </source>
</evidence>
<keyword evidence="7 9" id="KW-1133">Transmembrane helix</keyword>
<feature type="transmembrane region" description="Helical" evidence="9">
    <location>
        <begin position="129"/>
        <end position="148"/>
    </location>
</feature>
<dbReference type="GO" id="GO:0043190">
    <property type="term" value="C:ATP-binding cassette (ABC) transporter complex"/>
    <property type="evidence" value="ECO:0007669"/>
    <property type="project" value="InterPro"/>
</dbReference>
<organism evidence="11 12">
    <name type="scientific">Borborobacter arsenicus</name>
    <dbReference type="NCBI Taxonomy" id="1851146"/>
    <lineage>
        <taxon>Bacteria</taxon>
        <taxon>Pseudomonadati</taxon>
        <taxon>Pseudomonadota</taxon>
        <taxon>Alphaproteobacteria</taxon>
        <taxon>Hyphomicrobiales</taxon>
        <taxon>Phyllobacteriaceae</taxon>
        <taxon>Borborobacter</taxon>
    </lineage>
</organism>
<keyword evidence="5 9" id="KW-0812">Transmembrane</keyword>
<dbReference type="AlphaFoldDB" id="A0A432V1P0"/>
<evidence type="ECO:0000256" key="1">
    <source>
        <dbReference type="ARBA" id="ARBA00004429"/>
    </source>
</evidence>
<evidence type="ECO:0000259" key="10">
    <source>
        <dbReference type="PROSITE" id="PS50928"/>
    </source>
</evidence>
<feature type="domain" description="ABC transmembrane type-1" evidence="10">
    <location>
        <begin position="21"/>
        <end position="212"/>
    </location>
</feature>
<keyword evidence="4" id="KW-1003">Cell membrane</keyword>
<protein>
    <submittedName>
        <fullName evidence="11">Amino acid ABC transporter permease</fullName>
    </submittedName>
</protein>
<name>A0A432V1P0_9HYPH</name>
<dbReference type="Pfam" id="PF00528">
    <property type="entry name" value="BPD_transp_1"/>
    <property type="match status" value="1"/>
</dbReference>
<feature type="transmembrane region" description="Helical" evidence="9">
    <location>
        <begin position="31"/>
        <end position="52"/>
    </location>
</feature>
<dbReference type="RefSeq" id="WP_128625434.1">
    <property type="nucleotide sequence ID" value="NZ_ML133513.1"/>
</dbReference>
<evidence type="ECO:0000256" key="7">
    <source>
        <dbReference type="ARBA" id="ARBA00022989"/>
    </source>
</evidence>
<dbReference type="GO" id="GO:0022857">
    <property type="term" value="F:transmembrane transporter activity"/>
    <property type="evidence" value="ECO:0007669"/>
    <property type="project" value="InterPro"/>
</dbReference>
<dbReference type="InterPro" id="IPR035906">
    <property type="entry name" value="MetI-like_sf"/>
</dbReference>
<gene>
    <name evidence="11" type="ORF">EET67_20275</name>
</gene>
<keyword evidence="3 9" id="KW-0813">Transport</keyword>
<dbReference type="Gene3D" id="1.10.3720.10">
    <property type="entry name" value="MetI-like"/>
    <property type="match status" value="1"/>
</dbReference>
<dbReference type="EMBL" id="RKST01000026">
    <property type="protein sequence ID" value="RUM96008.1"/>
    <property type="molecule type" value="Genomic_DNA"/>
</dbReference>